<dbReference type="AlphaFoldDB" id="A0A378QUQ7"/>
<name>A0A378QUQ7_9GAMM</name>
<gene>
    <name evidence="1" type="ORF">NCTC11012_02890</name>
</gene>
<proteinExistence type="predicted"/>
<organism evidence="1 2">
    <name type="scientific">Moraxella equi</name>
    <dbReference type="NCBI Taxonomy" id="60442"/>
    <lineage>
        <taxon>Bacteria</taxon>
        <taxon>Pseudomonadati</taxon>
        <taxon>Pseudomonadota</taxon>
        <taxon>Gammaproteobacteria</taxon>
        <taxon>Moraxellales</taxon>
        <taxon>Moraxellaceae</taxon>
        <taxon>Moraxella</taxon>
    </lineage>
</organism>
<dbReference type="Proteomes" id="UP000254618">
    <property type="component" value="Unassembled WGS sequence"/>
</dbReference>
<dbReference type="EMBL" id="UGQF01000001">
    <property type="protein sequence ID" value="STZ04607.1"/>
    <property type="molecule type" value="Genomic_DNA"/>
</dbReference>
<evidence type="ECO:0000313" key="2">
    <source>
        <dbReference type="Proteomes" id="UP000254618"/>
    </source>
</evidence>
<sequence length="38" mass="4633">MKVRYGTLFKTYLKNFPVSDQLKIRHFISHIEQFGYRA</sequence>
<evidence type="ECO:0000313" key="1">
    <source>
        <dbReference type="EMBL" id="STZ04607.1"/>
    </source>
</evidence>
<accession>A0A378QUQ7</accession>
<reference evidence="1 2" key="1">
    <citation type="submission" date="2018-06" db="EMBL/GenBank/DDBJ databases">
        <authorList>
            <consortium name="Pathogen Informatics"/>
            <person name="Doyle S."/>
        </authorList>
    </citation>
    <scope>NUCLEOTIDE SEQUENCE [LARGE SCALE GENOMIC DNA]</scope>
    <source>
        <strain evidence="1 2">NCTC11012</strain>
    </source>
</reference>
<protein>
    <submittedName>
        <fullName evidence="1">Uncharacterized protein</fullName>
    </submittedName>
</protein>